<evidence type="ECO:0000313" key="2">
    <source>
        <dbReference type="EMBL" id="KAF9871317.1"/>
    </source>
</evidence>
<reference evidence="2" key="1">
    <citation type="submission" date="2020-03" db="EMBL/GenBank/DDBJ databases">
        <authorList>
            <person name="He L."/>
        </authorList>
    </citation>
    <scope>NUCLEOTIDE SEQUENCE</scope>
    <source>
        <strain evidence="2">CkLH20</strain>
    </source>
</reference>
<accession>A0A9P6HUJ2</accession>
<keyword evidence="1" id="KW-0472">Membrane</keyword>
<reference evidence="2" key="2">
    <citation type="submission" date="2020-11" db="EMBL/GenBank/DDBJ databases">
        <title>Whole genome sequencing of Colletotrichum sp.</title>
        <authorList>
            <person name="Li H."/>
        </authorList>
    </citation>
    <scope>NUCLEOTIDE SEQUENCE</scope>
    <source>
        <strain evidence="2">CkLH20</strain>
    </source>
</reference>
<organism evidence="2 3">
    <name type="scientific">Colletotrichum karsti</name>
    <dbReference type="NCBI Taxonomy" id="1095194"/>
    <lineage>
        <taxon>Eukaryota</taxon>
        <taxon>Fungi</taxon>
        <taxon>Dikarya</taxon>
        <taxon>Ascomycota</taxon>
        <taxon>Pezizomycotina</taxon>
        <taxon>Sordariomycetes</taxon>
        <taxon>Hypocreomycetidae</taxon>
        <taxon>Glomerellales</taxon>
        <taxon>Glomerellaceae</taxon>
        <taxon>Colletotrichum</taxon>
        <taxon>Colletotrichum boninense species complex</taxon>
    </lineage>
</organism>
<evidence type="ECO:0000313" key="3">
    <source>
        <dbReference type="Proteomes" id="UP000781932"/>
    </source>
</evidence>
<proteinExistence type="predicted"/>
<feature type="transmembrane region" description="Helical" evidence="1">
    <location>
        <begin position="219"/>
        <end position="244"/>
    </location>
</feature>
<dbReference type="EMBL" id="JAATWM020000046">
    <property type="protein sequence ID" value="KAF9871317.1"/>
    <property type="molecule type" value="Genomic_DNA"/>
</dbReference>
<dbReference type="GeneID" id="62167026"/>
<keyword evidence="1" id="KW-0812">Transmembrane</keyword>
<dbReference type="AlphaFoldDB" id="A0A9P6HUJ2"/>
<comment type="caution">
    <text evidence="2">The sequence shown here is derived from an EMBL/GenBank/DDBJ whole genome shotgun (WGS) entry which is preliminary data.</text>
</comment>
<name>A0A9P6HUJ2_9PEZI</name>
<sequence>MTTPAPARVTPPPECRFLPEDRQKQRTACRILHAEGWNGCPTGFTSGCNQTVSVTSHYKHSLDWSRGFDDTMTPLTVTERWQTAMVQVICCPDALKYECDSAHVMCTTHVQTQSVLVYTPPTTSPLPKPTTTTLGLSDVVQGYAITAAFAEISLGGLAYAADDPRSDTDFHGGALTTWCSEPLCADIPRTLTTQRLAVTAAADEFRLQAPPDMGKVGPMGIFAITALFGAILFAVGMLAPWAWLYRQRRLAQRVQSQ</sequence>
<dbReference type="Proteomes" id="UP000781932">
    <property type="component" value="Unassembled WGS sequence"/>
</dbReference>
<dbReference type="RefSeq" id="XP_038740778.1">
    <property type="nucleotide sequence ID" value="XM_038893952.1"/>
</dbReference>
<keyword evidence="1" id="KW-1133">Transmembrane helix</keyword>
<dbReference type="OrthoDB" id="4832041at2759"/>
<keyword evidence="3" id="KW-1185">Reference proteome</keyword>
<gene>
    <name evidence="2" type="ORF">CkaCkLH20_11238</name>
</gene>
<protein>
    <submittedName>
        <fullName evidence="2">Uncharacterized protein</fullName>
    </submittedName>
</protein>
<evidence type="ECO:0000256" key="1">
    <source>
        <dbReference type="SAM" id="Phobius"/>
    </source>
</evidence>